<dbReference type="Pfam" id="PF04954">
    <property type="entry name" value="SIP"/>
    <property type="match status" value="1"/>
</dbReference>
<dbReference type="PANTHER" id="PTHR30157">
    <property type="entry name" value="FERRIC REDUCTASE, NADPH-DEPENDENT"/>
    <property type="match status" value="1"/>
</dbReference>
<evidence type="ECO:0000256" key="1">
    <source>
        <dbReference type="SAM" id="MobiDB-lite"/>
    </source>
</evidence>
<dbReference type="InterPro" id="IPR013113">
    <property type="entry name" value="SIP_FAD-bd"/>
</dbReference>
<dbReference type="InterPro" id="IPR039374">
    <property type="entry name" value="SIP_fam"/>
</dbReference>
<dbReference type="PANTHER" id="PTHR30157:SF0">
    <property type="entry name" value="NADPH-DEPENDENT FERRIC-CHELATE REDUCTASE"/>
    <property type="match status" value="1"/>
</dbReference>
<sequence length="314" mass="34870">MTQDRANPGPLVRAHQSGGRGTVRVPYPVGIRTVRVVSRTEVTPRMLRLTLSGPEIAHLHSHACDDHVGVVFPLGDGTRNDPTYNPERLMLDWHQPMPPMRKYTIRRHDPAIGELDLDIVLHPGGLASDWAVGVQPGEDVVLAGPPGSLAFPNTYGHYVFALDTTALPAFARWLDEADWLEERGVTVQVVVDHDHDEETAYPLAVRAGVSIEWLCRAGGSQLADTVAELDLGGRDASDVFLFAAGEAGDIKPLRRWSKERGIDSLVTGYWKRGAVELDHEDEGAPDHDQDHEHDHDHDHEHDTDHDDHDHRHDE</sequence>
<dbReference type="Gene3D" id="2.40.30.10">
    <property type="entry name" value="Translation factors"/>
    <property type="match status" value="1"/>
</dbReference>
<dbReference type="AlphaFoldDB" id="A0A7Y9UW10"/>
<dbReference type="InterPro" id="IPR007037">
    <property type="entry name" value="SIP_rossman_dom"/>
</dbReference>
<dbReference type="Gene3D" id="3.40.50.80">
    <property type="entry name" value="Nucleotide-binding domain of ferredoxin-NADP reductase (FNR) module"/>
    <property type="match status" value="1"/>
</dbReference>
<organism evidence="3 4">
    <name type="scientific">Nocardioides daedukensis</name>
    <dbReference type="NCBI Taxonomy" id="634462"/>
    <lineage>
        <taxon>Bacteria</taxon>
        <taxon>Bacillati</taxon>
        <taxon>Actinomycetota</taxon>
        <taxon>Actinomycetes</taxon>
        <taxon>Propionibacteriales</taxon>
        <taxon>Nocardioidaceae</taxon>
        <taxon>Nocardioides</taxon>
    </lineage>
</organism>
<keyword evidence="4" id="KW-1185">Reference proteome</keyword>
<comment type="caution">
    <text evidence="3">The sequence shown here is derived from an EMBL/GenBank/DDBJ whole genome shotgun (WGS) entry which is preliminary data.</text>
</comment>
<dbReference type="CDD" id="cd06193">
    <property type="entry name" value="siderophore_interacting"/>
    <property type="match status" value="1"/>
</dbReference>
<dbReference type="RefSeq" id="WP_179502989.1">
    <property type="nucleotide sequence ID" value="NZ_JACCAA010000001.1"/>
</dbReference>
<dbReference type="PROSITE" id="PS51384">
    <property type="entry name" value="FAD_FR"/>
    <property type="match status" value="1"/>
</dbReference>
<dbReference type="InterPro" id="IPR017938">
    <property type="entry name" value="Riboflavin_synthase-like_b-brl"/>
</dbReference>
<dbReference type="InterPro" id="IPR017927">
    <property type="entry name" value="FAD-bd_FR_type"/>
</dbReference>
<protein>
    <submittedName>
        <fullName evidence="3">NADPH-dependent ferric siderophore reductase</fullName>
    </submittedName>
</protein>
<dbReference type="Proteomes" id="UP000540656">
    <property type="component" value="Unassembled WGS sequence"/>
</dbReference>
<evidence type="ECO:0000259" key="2">
    <source>
        <dbReference type="PROSITE" id="PS51384"/>
    </source>
</evidence>
<dbReference type="GO" id="GO:0016491">
    <property type="term" value="F:oxidoreductase activity"/>
    <property type="evidence" value="ECO:0007669"/>
    <property type="project" value="InterPro"/>
</dbReference>
<name>A0A7Y9UW10_9ACTN</name>
<feature type="region of interest" description="Disordered" evidence="1">
    <location>
        <begin position="1"/>
        <end position="24"/>
    </location>
</feature>
<evidence type="ECO:0000313" key="3">
    <source>
        <dbReference type="EMBL" id="NYG60000.1"/>
    </source>
</evidence>
<dbReference type="Pfam" id="PF08021">
    <property type="entry name" value="FAD_binding_9"/>
    <property type="match status" value="1"/>
</dbReference>
<dbReference type="InterPro" id="IPR039261">
    <property type="entry name" value="FNR_nucleotide-bd"/>
</dbReference>
<gene>
    <name evidence="3" type="ORF">BJ980_002923</name>
</gene>
<dbReference type="EMBL" id="JACCAA010000001">
    <property type="protein sequence ID" value="NYG60000.1"/>
    <property type="molecule type" value="Genomic_DNA"/>
</dbReference>
<dbReference type="SUPFAM" id="SSF63380">
    <property type="entry name" value="Riboflavin synthase domain-like"/>
    <property type="match status" value="1"/>
</dbReference>
<reference evidence="3 4" key="1">
    <citation type="submission" date="2020-07" db="EMBL/GenBank/DDBJ databases">
        <title>Sequencing the genomes of 1000 actinobacteria strains.</title>
        <authorList>
            <person name="Klenk H.-P."/>
        </authorList>
    </citation>
    <scope>NUCLEOTIDE SEQUENCE [LARGE SCALE GENOMIC DNA]</scope>
    <source>
        <strain evidence="3 4">DSM 23819</strain>
    </source>
</reference>
<feature type="domain" description="FAD-binding FR-type" evidence="2">
    <location>
        <begin position="29"/>
        <end position="152"/>
    </location>
</feature>
<evidence type="ECO:0000313" key="4">
    <source>
        <dbReference type="Proteomes" id="UP000540656"/>
    </source>
</evidence>
<feature type="region of interest" description="Disordered" evidence="1">
    <location>
        <begin position="276"/>
        <end position="314"/>
    </location>
</feature>
<accession>A0A7Y9UW10</accession>
<proteinExistence type="predicted"/>